<evidence type="ECO:0000313" key="4">
    <source>
        <dbReference type="Proteomes" id="UP000274756"/>
    </source>
</evidence>
<proteinExistence type="predicted"/>
<dbReference type="InterPro" id="IPR028073">
    <property type="entry name" value="PHTB1_N_dom"/>
</dbReference>
<dbReference type="EMBL" id="UYYG01001167">
    <property type="protein sequence ID" value="VDN58366.1"/>
    <property type="molecule type" value="Genomic_DNA"/>
</dbReference>
<dbReference type="GO" id="GO:0034464">
    <property type="term" value="C:BBSome"/>
    <property type="evidence" value="ECO:0007669"/>
    <property type="project" value="InterPro"/>
</dbReference>
<protein>
    <submittedName>
        <fullName evidence="5">CNH domain-containing protein</fullName>
    </submittedName>
</protein>
<dbReference type="Proteomes" id="UP000274756">
    <property type="component" value="Unassembled WGS sequence"/>
</dbReference>
<evidence type="ECO:0000313" key="2">
    <source>
        <dbReference type="EMBL" id="VDN58366.1"/>
    </source>
</evidence>
<keyword evidence="4" id="KW-1185">Reference proteome</keyword>
<dbReference type="Pfam" id="PF14727">
    <property type="entry name" value="PHTB1_N"/>
    <property type="match status" value="2"/>
</dbReference>
<evidence type="ECO:0000313" key="5">
    <source>
        <dbReference type="WBParaSite" id="DME_0000445601-mRNA-1"/>
    </source>
</evidence>
<evidence type="ECO:0000259" key="1">
    <source>
        <dbReference type="Pfam" id="PF14727"/>
    </source>
</evidence>
<dbReference type="GO" id="GO:0016020">
    <property type="term" value="C:membrane"/>
    <property type="evidence" value="ECO:0007669"/>
    <property type="project" value="TreeGrafter"/>
</dbReference>
<dbReference type="WBParaSite" id="DME_0000445601-mRNA-1">
    <property type="protein sequence ID" value="DME_0000445601-mRNA-1"/>
    <property type="gene ID" value="DME_0000445601"/>
</dbReference>
<dbReference type="InterPro" id="IPR026511">
    <property type="entry name" value="PTHB1"/>
</dbReference>
<organism evidence="3 5">
    <name type="scientific">Dracunculus medinensis</name>
    <name type="common">Guinea worm</name>
    <dbReference type="NCBI Taxonomy" id="318479"/>
    <lineage>
        <taxon>Eukaryota</taxon>
        <taxon>Metazoa</taxon>
        <taxon>Ecdysozoa</taxon>
        <taxon>Nematoda</taxon>
        <taxon>Chromadorea</taxon>
        <taxon>Rhabditida</taxon>
        <taxon>Spirurina</taxon>
        <taxon>Dracunculoidea</taxon>
        <taxon>Dracunculidae</taxon>
        <taxon>Dracunculus</taxon>
    </lineage>
</organism>
<name>A0A0N4UB91_DRAME</name>
<dbReference type="PANTHER" id="PTHR20991:SF0">
    <property type="entry name" value="PROTEIN PTHB1"/>
    <property type="match status" value="1"/>
</dbReference>
<dbReference type="GO" id="GO:0060271">
    <property type="term" value="P:cilium assembly"/>
    <property type="evidence" value="ECO:0007669"/>
    <property type="project" value="TreeGrafter"/>
</dbReference>
<reference evidence="2 4" key="2">
    <citation type="submission" date="2018-11" db="EMBL/GenBank/DDBJ databases">
        <authorList>
            <consortium name="Pathogen Informatics"/>
        </authorList>
    </citation>
    <scope>NUCLEOTIDE SEQUENCE [LARGE SCALE GENOMIC DNA]</scope>
</reference>
<sequence>MSLFHIHEWLGLDLSDISTFAVGILIESRDQIVMGSLDGWIRIIDPGRFIDSRQQLSCLLEQKVSDSMNSIIQIAIAKFIASEQQNFIAVLFSQKIAIFRLIVDGDIFRLNALYEHELETIAFNMCTIGFARSSTTKICIQSINCSLMVYEAEHQLFSRNLPTLIYPGPIKYASQSDSIIITSGELWIIRPVHFDWSFNLGDWPIDLYTIDIVPVQPSIIVLCKHTLLCLTLGGTLRFSIRLQYTATALLVYNATYDAYIQFCIASSNSTLLFYADNISIWAAHALANPIQLGLCTAGNTHRSMLVILSENRLSIGYLGTEPSLFCLPASQTRFIDFEERQKELAQLELSIRKKNPEAGNNNNFE</sequence>
<accession>A0A0N4UB91</accession>
<dbReference type="AlphaFoldDB" id="A0A0N4UB91"/>
<dbReference type="PANTHER" id="PTHR20991">
    <property type="entry name" value="PARATHYROID HORMONE-RESPONSIVE B1 GENE"/>
    <property type="match status" value="1"/>
</dbReference>
<dbReference type="OrthoDB" id="10262646at2759"/>
<feature type="domain" description="PTHB1 N-terminal" evidence="1">
    <location>
        <begin position="192"/>
        <end position="322"/>
    </location>
</feature>
<feature type="domain" description="PTHB1 N-terminal" evidence="1">
    <location>
        <begin position="1"/>
        <end position="185"/>
    </location>
</feature>
<dbReference type="Proteomes" id="UP000038040">
    <property type="component" value="Unplaced"/>
</dbReference>
<reference evidence="5" key="1">
    <citation type="submission" date="2017-02" db="UniProtKB">
        <authorList>
            <consortium name="WormBaseParasite"/>
        </authorList>
    </citation>
    <scope>IDENTIFICATION</scope>
</reference>
<gene>
    <name evidence="2" type="ORF">DME_LOCUS8339</name>
</gene>
<evidence type="ECO:0000313" key="3">
    <source>
        <dbReference type="Proteomes" id="UP000038040"/>
    </source>
</evidence>
<dbReference type="STRING" id="318479.A0A0N4UB91"/>